<feature type="compositionally biased region" description="Low complexity" evidence="2">
    <location>
        <begin position="53"/>
        <end position="74"/>
    </location>
</feature>
<evidence type="ECO:0000256" key="2">
    <source>
        <dbReference type="SAM" id="MobiDB-lite"/>
    </source>
</evidence>
<comment type="caution">
    <text evidence="4">The sequence shown here is derived from an EMBL/GenBank/DDBJ whole genome shotgun (WGS) entry which is preliminary data.</text>
</comment>
<feature type="compositionally biased region" description="Gly residues" evidence="2">
    <location>
        <begin position="338"/>
        <end position="353"/>
    </location>
</feature>
<feature type="non-terminal residue" evidence="4">
    <location>
        <position position="1"/>
    </location>
</feature>
<dbReference type="InterPro" id="IPR021136">
    <property type="entry name" value="Flagellar_hook_control-like_C"/>
</dbReference>
<feature type="compositionally biased region" description="Low complexity" evidence="2">
    <location>
        <begin position="150"/>
        <end position="171"/>
    </location>
</feature>
<accession>A0ABU0WC77</accession>
<dbReference type="RefSeq" id="WP_306703791.1">
    <property type="nucleotide sequence ID" value="NZ_JAUJFI010000009.1"/>
</dbReference>
<dbReference type="CDD" id="cd17470">
    <property type="entry name" value="T3SS_Flik_C"/>
    <property type="match status" value="1"/>
</dbReference>
<feature type="coiled-coil region" evidence="1">
    <location>
        <begin position="288"/>
        <end position="315"/>
    </location>
</feature>
<name>A0ABU0WC77_9PROT</name>
<feature type="compositionally biased region" description="Basic and acidic residues" evidence="2">
    <location>
        <begin position="21"/>
        <end position="31"/>
    </location>
</feature>
<feature type="compositionally biased region" description="Basic and acidic residues" evidence="2">
    <location>
        <begin position="75"/>
        <end position="85"/>
    </location>
</feature>
<evidence type="ECO:0000256" key="1">
    <source>
        <dbReference type="SAM" id="Coils"/>
    </source>
</evidence>
<dbReference type="InterPro" id="IPR038610">
    <property type="entry name" value="FliK-like_C_sf"/>
</dbReference>
<gene>
    <name evidence="4" type="ORF">QSG27_03670</name>
</gene>
<feature type="compositionally biased region" description="Low complexity" evidence="2">
    <location>
        <begin position="32"/>
        <end position="46"/>
    </location>
</feature>
<keyword evidence="1" id="KW-0175">Coiled coil</keyword>
<feature type="region of interest" description="Disordered" evidence="2">
    <location>
        <begin position="9"/>
        <end position="171"/>
    </location>
</feature>
<evidence type="ECO:0000259" key="3">
    <source>
        <dbReference type="Pfam" id="PF02120"/>
    </source>
</evidence>
<protein>
    <submittedName>
        <fullName evidence="4">Flagellar hook-length control protein FliK</fullName>
    </submittedName>
</protein>
<reference evidence="4 5" key="1">
    <citation type="submission" date="2023-06" db="EMBL/GenBank/DDBJ databases">
        <title>Azospirillum isscasensis sp.nov, a bacterium isolated from rhizosphere soil of rice.</title>
        <authorList>
            <person name="Wang H."/>
        </authorList>
    </citation>
    <scope>NUCLEOTIDE SEQUENCE [LARGE SCALE GENOMIC DNA]</scope>
    <source>
        <strain evidence="4 5">C340-1</strain>
    </source>
</reference>
<keyword evidence="5" id="KW-1185">Reference proteome</keyword>
<feature type="region of interest" description="Disordered" evidence="2">
    <location>
        <begin position="325"/>
        <end position="353"/>
    </location>
</feature>
<proteinExistence type="predicted"/>
<sequence>AATEAALAAALAATGAAQPDGKAKAATDEPVKAAGKGEPAAAKPVPDALPKMADAVPAPVTPADGPRTEAAAPHADADPKDKAAKAADAMAVAPGALPAAELPNDESAPLPQTLSDLAAAKARSAGRTGAEGDAGANAGNRGNQDPGGNAVPMQPQAPQAPVADPAKPAGQSAFLSTAAAAAASDAAPQADGASHAAATPPTHPVFAGIEGVRTASGVETGLTTAQLRPSRGSAGLPTGVQEQVAVHIRKNVSDGNDQFTINLRPAELGRIDIKLEIGQDGRVSASVAVEKAQTLELLQRDSRNLERALQDAGLKADGNSLNFSLRGEGGQSFQDSGRQGGSGRRGRGLGGGAGEVEDAQAAYTLTLAPGRVDIQA</sequence>
<keyword evidence="4" id="KW-0966">Cell projection</keyword>
<dbReference type="Pfam" id="PF02120">
    <property type="entry name" value="Flg_hook"/>
    <property type="match status" value="1"/>
</dbReference>
<evidence type="ECO:0000313" key="5">
    <source>
        <dbReference type="Proteomes" id="UP001227317"/>
    </source>
</evidence>
<feature type="compositionally biased region" description="Low complexity" evidence="2">
    <location>
        <begin position="131"/>
        <end position="143"/>
    </location>
</feature>
<dbReference type="Gene3D" id="3.30.750.140">
    <property type="match status" value="1"/>
</dbReference>
<evidence type="ECO:0000313" key="4">
    <source>
        <dbReference type="EMBL" id="MDQ2101789.1"/>
    </source>
</evidence>
<organism evidence="4 5">
    <name type="scientific">Azospirillum isscasi</name>
    <dbReference type="NCBI Taxonomy" id="3053926"/>
    <lineage>
        <taxon>Bacteria</taxon>
        <taxon>Pseudomonadati</taxon>
        <taxon>Pseudomonadota</taxon>
        <taxon>Alphaproteobacteria</taxon>
        <taxon>Rhodospirillales</taxon>
        <taxon>Azospirillaceae</taxon>
        <taxon>Azospirillum</taxon>
    </lineage>
</organism>
<feature type="compositionally biased region" description="Low complexity" evidence="2">
    <location>
        <begin position="86"/>
        <end position="100"/>
    </location>
</feature>
<dbReference type="EMBL" id="JAUJFI010000009">
    <property type="protein sequence ID" value="MDQ2101789.1"/>
    <property type="molecule type" value="Genomic_DNA"/>
</dbReference>
<dbReference type="Proteomes" id="UP001227317">
    <property type="component" value="Unassembled WGS sequence"/>
</dbReference>
<keyword evidence="4" id="KW-0969">Cilium</keyword>
<keyword evidence="4" id="KW-0282">Flagellum</keyword>
<feature type="domain" description="Flagellar hook-length control protein-like C-terminal" evidence="3">
    <location>
        <begin position="248"/>
        <end position="330"/>
    </location>
</feature>